<feature type="compositionally biased region" description="Polar residues" evidence="1">
    <location>
        <begin position="151"/>
        <end position="168"/>
    </location>
</feature>
<evidence type="ECO:0000256" key="1">
    <source>
        <dbReference type="SAM" id="MobiDB-lite"/>
    </source>
</evidence>
<feature type="compositionally biased region" description="Acidic residues" evidence="1">
    <location>
        <begin position="110"/>
        <end position="119"/>
    </location>
</feature>
<dbReference type="OrthoDB" id="1828079at2759"/>
<sequence length="398" mass="44667">DTSKVNKFFLKLCKNKPSLEEAILFFPKKERDAPSILNYKPTYQGFIRQKGKKPADEDKPAKKAKVAKQTRREEKPKEVPEDSFGPLPECLLSSSHRPLRGKIREARDEATDEEGEEIEMSPRNIIADLEERKKKKSEARAKASGKIGPSASGSTIRSTKAKGSSIQIPDSPAGKRPLSSTSQDKDLPKDTCFEKKQRIDTGSGGEGETTKGKGVSGTAVPWCPLFVTPAPEKRQITNEDSLAADPSIARVLYHSLALPKDITKPASLKSAIDDHYFYAGRAMQSLMQAQLYIADIDRRTKAQQLMVERYKKQLDGSELERGKLAEQVTNLNEMVKQLSGATEQARAEGRKEMEKEMKEEMEKEKQKFFDEGYMKGYNKAGDELLNQVEQAEEFFKQQ</sequence>
<comment type="caution">
    <text evidence="2">The sequence shown here is derived from an EMBL/GenBank/DDBJ whole genome shotgun (WGS) entry which is preliminary data.</text>
</comment>
<gene>
    <name evidence="2" type="ORF">C3L33_23386</name>
</gene>
<name>A0A6A4K3R4_9ERIC</name>
<feature type="region of interest" description="Disordered" evidence="1">
    <location>
        <begin position="47"/>
        <end position="215"/>
    </location>
</feature>
<feature type="compositionally biased region" description="Basic and acidic residues" evidence="1">
    <location>
        <begin position="70"/>
        <end position="80"/>
    </location>
</feature>
<feature type="region of interest" description="Disordered" evidence="1">
    <location>
        <begin position="339"/>
        <end position="363"/>
    </location>
</feature>
<proteinExistence type="predicted"/>
<dbReference type="AlphaFoldDB" id="A0A6A4K3R4"/>
<protein>
    <submittedName>
        <fullName evidence="2">Uncharacterized protein</fullName>
    </submittedName>
</protein>
<feature type="compositionally biased region" description="Basic and acidic residues" evidence="1">
    <location>
        <begin position="345"/>
        <end position="363"/>
    </location>
</feature>
<evidence type="ECO:0000313" key="2">
    <source>
        <dbReference type="EMBL" id="KAE9444716.1"/>
    </source>
</evidence>
<accession>A0A6A4K3R4</accession>
<feature type="compositionally biased region" description="Basic and acidic residues" evidence="1">
    <location>
        <begin position="183"/>
        <end position="199"/>
    </location>
</feature>
<dbReference type="EMBL" id="QEFC01006210">
    <property type="protein sequence ID" value="KAE9444716.1"/>
    <property type="molecule type" value="Genomic_DNA"/>
</dbReference>
<feature type="non-terminal residue" evidence="2">
    <location>
        <position position="1"/>
    </location>
</feature>
<organism evidence="2">
    <name type="scientific">Rhododendron williamsianum</name>
    <dbReference type="NCBI Taxonomy" id="262921"/>
    <lineage>
        <taxon>Eukaryota</taxon>
        <taxon>Viridiplantae</taxon>
        <taxon>Streptophyta</taxon>
        <taxon>Embryophyta</taxon>
        <taxon>Tracheophyta</taxon>
        <taxon>Spermatophyta</taxon>
        <taxon>Magnoliopsida</taxon>
        <taxon>eudicotyledons</taxon>
        <taxon>Gunneridae</taxon>
        <taxon>Pentapetalae</taxon>
        <taxon>asterids</taxon>
        <taxon>Ericales</taxon>
        <taxon>Ericaceae</taxon>
        <taxon>Ericoideae</taxon>
        <taxon>Rhodoreae</taxon>
        <taxon>Rhododendron</taxon>
    </lineage>
</organism>
<reference evidence="2" key="1">
    <citation type="journal article" date="2019" name="Genome Biol. Evol.">
        <title>The Rhododendron genome and chromosomal organization provide insight into shared whole-genome duplications across the heath family (Ericaceae).</title>
        <authorList>
            <person name="Soza V.L."/>
            <person name="Lindsley D."/>
            <person name="Waalkes A."/>
            <person name="Ramage E."/>
            <person name="Patwardhan R.P."/>
            <person name="Burton J.N."/>
            <person name="Adey A."/>
            <person name="Kumar A."/>
            <person name="Qiu R."/>
            <person name="Shendure J."/>
            <person name="Hall B."/>
        </authorList>
    </citation>
    <scope>NUCLEOTIDE SEQUENCE</scope>
    <source>
        <strain evidence="2">RSF 1966-606</strain>
    </source>
</reference>